<sequence length="90" mass="9913">MLPDLRSGGDVWYPQPAPANHPWRKALNPFSGGGNGMTPHYSGTTLDAQKRYADGAIKILDNWRNGKPQTPSDLIVENGEYATKAYGQRK</sequence>
<evidence type="ECO:0008006" key="4">
    <source>
        <dbReference type="Google" id="ProtNLM"/>
    </source>
</evidence>
<comment type="caution">
    <text evidence="2">The sequence shown here is derived from an EMBL/GenBank/DDBJ whole genome shotgun (WGS) entry which is preliminary data.</text>
</comment>
<reference evidence="2 3" key="1">
    <citation type="submission" date="2021-12" db="EMBL/GenBank/DDBJ databases">
        <title>High titer production of polyol ester of fatty acids by Rhodotorula paludigena BS15 towards product separation-free biomass refinery.</title>
        <authorList>
            <person name="Mano J."/>
            <person name="Ono H."/>
            <person name="Tanaka T."/>
            <person name="Naito K."/>
            <person name="Sushida H."/>
            <person name="Ike M."/>
            <person name="Tokuyasu K."/>
            <person name="Kitaoka M."/>
        </authorList>
    </citation>
    <scope>NUCLEOTIDE SEQUENCE [LARGE SCALE GENOMIC DNA]</scope>
    <source>
        <strain evidence="2 3">BS15</strain>
    </source>
</reference>
<gene>
    <name evidence="2" type="ORF">Rhopal_004431-T1</name>
</gene>
<dbReference type="Gene3D" id="3.40.50.720">
    <property type="entry name" value="NAD(P)-binding Rossmann-like Domain"/>
    <property type="match status" value="2"/>
</dbReference>
<organism evidence="2 3">
    <name type="scientific">Rhodotorula paludigena</name>
    <dbReference type="NCBI Taxonomy" id="86838"/>
    <lineage>
        <taxon>Eukaryota</taxon>
        <taxon>Fungi</taxon>
        <taxon>Dikarya</taxon>
        <taxon>Basidiomycota</taxon>
        <taxon>Pucciniomycotina</taxon>
        <taxon>Microbotryomycetes</taxon>
        <taxon>Sporidiobolales</taxon>
        <taxon>Sporidiobolaceae</taxon>
        <taxon>Rhodotorula</taxon>
    </lineage>
</organism>
<dbReference type="AlphaFoldDB" id="A0AAV5GPG2"/>
<evidence type="ECO:0000313" key="3">
    <source>
        <dbReference type="Proteomes" id="UP001342314"/>
    </source>
</evidence>
<feature type="region of interest" description="Disordered" evidence="1">
    <location>
        <begin position="1"/>
        <end position="43"/>
    </location>
</feature>
<proteinExistence type="predicted"/>
<evidence type="ECO:0000313" key="2">
    <source>
        <dbReference type="EMBL" id="GJN91410.1"/>
    </source>
</evidence>
<name>A0AAV5GPG2_9BASI</name>
<keyword evidence="3" id="KW-1185">Reference proteome</keyword>
<protein>
    <recommendedName>
        <fullName evidence="4">Formate dehydrogenase</fullName>
    </recommendedName>
</protein>
<accession>A0AAV5GPG2</accession>
<dbReference type="Proteomes" id="UP001342314">
    <property type="component" value="Unassembled WGS sequence"/>
</dbReference>
<evidence type="ECO:0000256" key="1">
    <source>
        <dbReference type="SAM" id="MobiDB-lite"/>
    </source>
</evidence>
<dbReference type="EMBL" id="BQKY01000008">
    <property type="protein sequence ID" value="GJN91410.1"/>
    <property type="molecule type" value="Genomic_DNA"/>
</dbReference>